<evidence type="ECO:0000256" key="1">
    <source>
        <dbReference type="SAM" id="MobiDB-lite"/>
    </source>
</evidence>
<protein>
    <recommendedName>
        <fullName evidence="2">Putative plant transposon protein domain-containing protein</fullName>
    </recommendedName>
</protein>
<sequence>MPSNSKNLRDSPSVWTPFTHSWVMELYTTYAHALPKKRKGIVWKPIEELELRGKKVRCSTEATNTALKMLMADVCRIKNKGLNMVARYWFGFISNNLMSSQNESILRHDKAILVVVREGKSPFSSIYRCEGTHASSSDIRRIEAECLWDVVARRNLPPPNSTHVVDLTTLALVYQMGSLARSGDVRASWVKRDMPNLINQAIQNGFAPLIERSIESHTLRIDDLTTRIEAWKKAEVDADCSERSEEELDEMTDEEQLRGEEHGIVETLTELQETKQVIVQAAMERSLRETSEVGFSVVTPDSTIPPIVETGTYAPVEPSLPP</sequence>
<dbReference type="AlphaFoldDB" id="M1DDS9"/>
<dbReference type="Gramene" id="PGSC0003DMT400087416">
    <property type="protein sequence ID" value="PGSC0003DMT400087416"/>
    <property type="gene ID" value="PGSC0003DMG400036987"/>
</dbReference>
<accession>M1DDS9</accession>
<organism evidence="3 4">
    <name type="scientific">Solanum tuberosum</name>
    <name type="common">Potato</name>
    <dbReference type="NCBI Taxonomy" id="4113"/>
    <lineage>
        <taxon>Eukaryota</taxon>
        <taxon>Viridiplantae</taxon>
        <taxon>Streptophyta</taxon>
        <taxon>Embryophyta</taxon>
        <taxon>Tracheophyta</taxon>
        <taxon>Spermatophyta</taxon>
        <taxon>Magnoliopsida</taxon>
        <taxon>eudicotyledons</taxon>
        <taxon>Gunneridae</taxon>
        <taxon>Pentapetalae</taxon>
        <taxon>asterids</taxon>
        <taxon>lamiids</taxon>
        <taxon>Solanales</taxon>
        <taxon>Solanaceae</taxon>
        <taxon>Solanoideae</taxon>
        <taxon>Solaneae</taxon>
        <taxon>Solanum</taxon>
    </lineage>
</organism>
<feature type="domain" description="Putative plant transposon protein" evidence="2">
    <location>
        <begin position="17"/>
        <end position="115"/>
    </location>
</feature>
<dbReference type="GO" id="GO:0009579">
    <property type="term" value="C:thylakoid"/>
    <property type="evidence" value="ECO:0000318"/>
    <property type="project" value="GO_Central"/>
</dbReference>
<dbReference type="Proteomes" id="UP000011115">
    <property type="component" value="Unassembled WGS sequence"/>
</dbReference>
<dbReference type="PANTHER" id="PTHR33180">
    <property type="entry name" value="PHOTOSYSTEM II CP43 REACTION CENTER PROTEIN"/>
    <property type="match status" value="1"/>
</dbReference>
<dbReference type="PANTHER" id="PTHR33180:SF31">
    <property type="entry name" value="POLYPROTEIN PROTEIN"/>
    <property type="match status" value="1"/>
</dbReference>
<name>M1DDS9_SOLTU</name>
<dbReference type="GO" id="GO:0009523">
    <property type="term" value="C:photosystem II"/>
    <property type="evidence" value="ECO:0000318"/>
    <property type="project" value="GO_Central"/>
</dbReference>
<evidence type="ECO:0000313" key="4">
    <source>
        <dbReference type="Proteomes" id="UP000011115"/>
    </source>
</evidence>
<dbReference type="PaxDb" id="4113-PGSC0003DMT400087416"/>
<keyword evidence="4" id="KW-1185">Reference proteome</keyword>
<dbReference type="HOGENOM" id="CLU_864376_0_0_1"/>
<dbReference type="EnsemblPlants" id="PGSC0003DMT400087416">
    <property type="protein sequence ID" value="PGSC0003DMT400087416"/>
    <property type="gene ID" value="PGSC0003DMG400036987"/>
</dbReference>
<feature type="region of interest" description="Disordered" evidence="1">
    <location>
        <begin position="289"/>
        <end position="322"/>
    </location>
</feature>
<dbReference type="Pfam" id="PF20167">
    <property type="entry name" value="Transposase_32"/>
    <property type="match status" value="1"/>
</dbReference>
<evidence type="ECO:0000259" key="2">
    <source>
        <dbReference type="Pfam" id="PF20167"/>
    </source>
</evidence>
<proteinExistence type="predicted"/>
<reference evidence="4" key="1">
    <citation type="journal article" date="2011" name="Nature">
        <title>Genome sequence and analysis of the tuber crop potato.</title>
        <authorList>
            <consortium name="The Potato Genome Sequencing Consortium"/>
        </authorList>
    </citation>
    <scope>NUCLEOTIDE SEQUENCE [LARGE SCALE GENOMIC DNA]</scope>
    <source>
        <strain evidence="4">cv. DM1-3 516 R44</strain>
    </source>
</reference>
<dbReference type="InParanoid" id="M1DDS9"/>
<reference evidence="3" key="2">
    <citation type="submission" date="2015-06" db="UniProtKB">
        <authorList>
            <consortium name="EnsemblPlants"/>
        </authorList>
    </citation>
    <scope>IDENTIFICATION</scope>
    <source>
        <strain evidence="3">DM1-3 516 R44</strain>
    </source>
</reference>
<evidence type="ECO:0000313" key="3">
    <source>
        <dbReference type="EnsemblPlants" id="PGSC0003DMT400087416"/>
    </source>
</evidence>
<dbReference type="InterPro" id="IPR046796">
    <property type="entry name" value="Transposase_32_dom"/>
</dbReference>